<evidence type="ECO:0000256" key="1">
    <source>
        <dbReference type="SAM" id="Phobius"/>
    </source>
</evidence>
<sequence length="483" mass="53848">MTPPSRSPLLRAMPPTRRFQPADRMVRRAKWLGLLLLVVAIPTALVGLRILPVDGPAYGLYWLHDHLYLPIKGHTFTRFFPWSLVWWSAIAVGLFASLIAFVTRASLLGEPRILLARLLVRRTPGHGWLVRLSRWQARRGFEPEWLAAFAVLEWRLELARLRDRFDAPTDDDAVERVVALALLADRLDGLCDGHPPRRLRALQRLVETRVVLLERSLTIAPTGVDADFGSPPISEARRASLTRALCERIQPWLARNRSDKEIVPGFAPASLAHDVQDLLALEDPEVLAGLPNLDRLTVPEAREWLVVDLADAVVERQDRLLQLRAHLARAWLEPEESTHVLEMQGLLPVDLDPETLAILSEIAVDVAFWLAFQARVPGMAMAYLEAIESLDFARAAAPESLLSDTDRPLLAAMVADLPRDAHFRLAARLATWRADEVQALWRDSGLADADGLQDLDFELSRAFADDLAAAVPIAAEPGEGGHQ</sequence>
<evidence type="ECO:0000313" key="2">
    <source>
        <dbReference type="EMBL" id="QTD47954.1"/>
    </source>
</evidence>
<name>A0A8A4TFH8_SULCO</name>
<keyword evidence="3" id="KW-1185">Reference proteome</keyword>
<dbReference type="RefSeq" id="WP_237377618.1">
    <property type="nucleotide sequence ID" value="NZ_CP071793.1"/>
</dbReference>
<organism evidence="2 3">
    <name type="scientific">Sulfidibacter corallicola</name>
    <dbReference type="NCBI Taxonomy" id="2818388"/>
    <lineage>
        <taxon>Bacteria</taxon>
        <taxon>Pseudomonadati</taxon>
        <taxon>Acidobacteriota</taxon>
        <taxon>Holophagae</taxon>
        <taxon>Acanthopleuribacterales</taxon>
        <taxon>Acanthopleuribacteraceae</taxon>
        <taxon>Sulfidibacter</taxon>
    </lineage>
</organism>
<proteinExistence type="predicted"/>
<gene>
    <name evidence="2" type="ORF">J3U87_20400</name>
</gene>
<accession>A0A8A4TFH8</accession>
<dbReference type="EMBL" id="CP071793">
    <property type="protein sequence ID" value="QTD47954.1"/>
    <property type="molecule type" value="Genomic_DNA"/>
</dbReference>
<reference evidence="2" key="1">
    <citation type="submission" date="2021-03" db="EMBL/GenBank/DDBJ databases">
        <title>Acanthopleuribacteraceae sp. M133.</title>
        <authorList>
            <person name="Wang G."/>
        </authorList>
    </citation>
    <scope>NUCLEOTIDE SEQUENCE</scope>
    <source>
        <strain evidence="2">M133</strain>
    </source>
</reference>
<feature type="transmembrane region" description="Helical" evidence="1">
    <location>
        <begin position="84"/>
        <end position="107"/>
    </location>
</feature>
<keyword evidence="1" id="KW-0812">Transmembrane</keyword>
<keyword evidence="1" id="KW-1133">Transmembrane helix</keyword>
<dbReference type="AlphaFoldDB" id="A0A8A4TFH8"/>
<protein>
    <submittedName>
        <fullName evidence="2">Uncharacterized protein</fullName>
    </submittedName>
</protein>
<keyword evidence="1" id="KW-0472">Membrane</keyword>
<evidence type="ECO:0000313" key="3">
    <source>
        <dbReference type="Proteomes" id="UP000663929"/>
    </source>
</evidence>
<dbReference type="KEGG" id="scor:J3U87_20400"/>
<dbReference type="Proteomes" id="UP000663929">
    <property type="component" value="Chromosome"/>
</dbReference>